<evidence type="ECO:0000256" key="3">
    <source>
        <dbReference type="ARBA" id="ARBA00022840"/>
    </source>
</evidence>
<dbReference type="EMBL" id="REFW01000003">
    <property type="protein sequence ID" value="RMB58898.1"/>
    <property type="molecule type" value="Genomic_DNA"/>
</dbReference>
<dbReference type="Gene3D" id="3.30.590.20">
    <property type="match status" value="1"/>
</dbReference>
<gene>
    <name evidence="6" type="ORF">EAX62_12360</name>
</gene>
<dbReference type="EC" id="6.3.2.2" evidence="5"/>
<comment type="catalytic activity">
    <reaction evidence="4 5">
        <text>L-cysteine + L-glutamate + ATP = gamma-L-glutamyl-L-cysteine + ADP + phosphate + H(+)</text>
        <dbReference type="Rhea" id="RHEA:13285"/>
        <dbReference type="ChEBI" id="CHEBI:15378"/>
        <dbReference type="ChEBI" id="CHEBI:29985"/>
        <dbReference type="ChEBI" id="CHEBI:30616"/>
        <dbReference type="ChEBI" id="CHEBI:35235"/>
        <dbReference type="ChEBI" id="CHEBI:43474"/>
        <dbReference type="ChEBI" id="CHEBI:58173"/>
        <dbReference type="ChEBI" id="CHEBI:456216"/>
        <dbReference type="EC" id="6.3.2.2"/>
    </reaction>
</comment>
<dbReference type="GO" id="GO:0042398">
    <property type="term" value="P:modified amino acid biosynthetic process"/>
    <property type="evidence" value="ECO:0007669"/>
    <property type="project" value="InterPro"/>
</dbReference>
<dbReference type="InterPro" id="IPR050141">
    <property type="entry name" value="GCL_type2/YbdK_subfam"/>
</dbReference>
<keyword evidence="7" id="KW-1185">Reference proteome</keyword>
<proteinExistence type="inferred from homology"/>
<evidence type="ECO:0000313" key="7">
    <source>
        <dbReference type="Proteomes" id="UP000275256"/>
    </source>
</evidence>
<dbReference type="PANTHER" id="PTHR36510">
    <property type="entry name" value="GLUTAMATE--CYSTEINE LIGASE 2-RELATED"/>
    <property type="match status" value="1"/>
</dbReference>
<accession>A0A3M0G2X3</accession>
<dbReference type="SUPFAM" id="SSF55931">
    <property type="entry name" value="Glutamine synthetase/guanido kinase"/>
    <property type="match status" value="1"/>
</dbReference>
<dbReference type="HAMAP" id="MF_01609">
    <property type="entry name" value="Glu_cys_ligase_2"/>
    <property type="match status" value="1"/>
</dbReference>
<name>A0A3M0G2X3_9ACTN</name>
<dbReference type="InterPro" id="IPR006336">
    <property type="entry name" value="GCS2"/>
</dbReference>
<comment type="caution">
    <text evidence="6">The sequence shown here is derived from an EMBL/GenBank/DDBJ whole genome shotgun (WGS) entry which is preliminary data.</text>
</comment>
<keyword evidence="2 5" id="KW-0547">Nucleotide-binding</keyword>
<dbReference type="GO" id="GO:0004357">
    <property type="term" value="F:glutamate-cysteine ligase activity"/>
    <property type="evidence" value="ECO:0007669"/>
    <property type="project" value="UniProtKB-EC"/>
</dbReference>
<keyword evidence="3 5" id="KW-0067">ATP-binding</keyword>
<evidence type="ECO:0000256" key="5">
    <source>
        <dbReference type="HAMAP-Rule" id="MF_01609"/>
    </source>
</evidence>
<protein>
    <recommendedName>
        <fullName evidence="5">Putative glutamate--cysteine ligase 2</fullName>
        <ecNumber evidence="5">6.3.2.2</ecNumber>
    </recommendedName>
    <alternativeName>
        <fullName evidence="5">Gamma-glutamylcysteine synthetase 2</fullName>
        <shortName evidence="5">GCS 2</shortName>
        <shortName evidence="5">Gamma-GCS 2</shortName>
    </alternativeName>
</protein>
<dbReference type="AlphaFoldDB" id="A0A3M0G2X3"/>
<evidence type="ECO:0000256" key="2">
    <source>
        <dbReference type="ARBA" id="ARBA00022741"/>
    </source>
</evidence>
<keyword evidence="1 5" id="KW-0436">Ligase</keyword>
<evidence type="ECO:0000256" key="1">
    <source>
        <dbReference type="ARBA" id="ARBA00022598"/>
    </source>
</evidence>
<dbReference type="NCBIfam" id="TIGR02050">
    <property type="entry name" value="gshA_cyan_rel"/>
    <property type="match status" value="1"/>
</dbReference>
<comment type="similarity">
    <text evidence="5">Belongs to the glutamate--cysteine ligase type 2 family. YbdK subfamily.</text>
</comment>
<reference evidence="6 7" key="1">
    <citation type="submission" date="2018-10" db="EMBL/GenBank/DDBJ databases">
        <title>Tessaracoccus antarcticuss sp. nov., isolated from sediment.</title>
        <authorList>
            <person name="Zhou L.Y."/>
            <person name="Du Z.J."/>
        </authorList>
    </citation>
    <scope>NUCLEOTIDE SEQUENCE [LARGE SCALE GENOMIC DNA]</scope>
    <source>
        <strain evidence="6 7">JDX10</strain>
    </source>
</reference>
<dbReference type="GO" id="GO:0005524">
    <property type="term" value="F:ATP binding"/>
    <property type="evidence" value="ECO:0007669"/>
    <property type="project" value="UniProtKB-KW"/>
</dbReference>
<evidence type="ECO:0000256" key="4">
    <source>
        <dbReference type="ARBA" id="ARBA00048819"/>
    </source>
</evidence>
<organism evidence="6 7">
    <name type="scientific">Tessaracoccus antarcticus</name>
    <dbReference type="NCBI Taxonomy" id="2479848"/>
    <lineage>
        <taxon>Bacteria</taxon>
        <taxon>Bacillati</taxon>
        <taxon>Actinomycetota</taxon>
        <taxon>Actinomycetes</taxon>
        <taxon>Propionibacteriales</taxon>
        <taxon>Propionibacteriaceae</taxon>
        <taxon>Tessaracoccus</taxon>
    </lineage>
</organism>
<evidence type="ECO:0000313" key="6">
    <source>
        <dbReference type="EMBL" id="RMB58898.1"/>
    </source>
</evidence>
<dbReference type="PANTHER" id="PTHR36510:SF1">
    <property type="entry name" value="GLUTAMATE--CYSTEINE LIGASE 2-RELATED"/>
    <property type="match status" value="1"/>
</dbReference>
<sequence length="395" mass="44245">MIGCAETHFDPERATHMKIDFKPSQRATLGVEWELTVVDLATLEQVPEAHRVLDGVEDPVNGPIRAEYLRSMIELVSGVHTSVGGVVSEMDALMHHVIESLEPHGLAVMAMGAHPFADPAQQQPVKKAQYRRVRERNGWWGGQMAVNGVHIHAGVDDRSKALPVTYGLARFIPYFIALSASSPFWMGTDTAFASQRTMMFQQLPTNGLPYHMSSWKEFERYATELEGVGMIQSPSEIRWDVRPSTFGTVENRSMDCVPTVFEIGALAALTQCLVEWMSRELDAGREIERLAFWFMRENKWRAARYGLGAEVVTPRPHEHTLALREGLLHWLQRLEPIADELGCSSQLADCVELVHRGPSYVRQRRVATATDGDLSAVLRATISETMGGRPHFKDS</sequence>
<dbReference type="Pfam" id="PF04107">
    <property type="entry name" value="GCS2"/>
    <property type="match status" value="1"/>
</dbReference>
<dbReference type="InterPro" id="IPR014746">
    <property type="entry name" value="Gln_synth/guanido_kin_cat_dom"/>
</dbReference>
<comment type="function">
    <text evidence="5">ATP-dependent carboxylate-amine ligase which exhibits weak glutamate--cysteine ligase activity.</text>
</comment>
<dbReference type="Proteomes" id="UP000275256">
    <property type="component" value="Unassembled WGS sequence"/>
</dbReference>
<dbReference type="InterPro" id="IPR011793">
    <property type="entry name" value="YbdK"/>
</dbReference>